<sequence length="514" mass="56516">MASPSDRGHASPDEASLDSKRHALADLFGSSDDEASPPPTERVPTTPSPAADEADDSDDFDLGTSGPADSTSRPTRHLPAMSDTDDDDGAAAPTNPETNDDMADLFGDEVSPLGSPIPAEPVGDDEKNAAEMELAALDEPLAASIAVKASDPALTQQEHYVTKVPNFLRVEAEPFDPETYEAVSLAAAGEGAQITKLKLDNTLRWRRRPTADETESDDSALESNGRLVRWSDGTMSLFLGGEYFDAIPKPLDSSHHLLTVLHPTDGLLQGKYSLTHSLAFKPSSTSSLTHKTFTQAISDRHKKTIKTRFVNTTKDPELEKREVEMRENEKLRAQRRLEASRLRKAMRYSLSFNEGALEAEEGSGLDGSPRSYAGGSGRGPRRRFADDGGRPMMSRQETYEDDEGFVVDDDIEEEEFVSVDEDEDEDDEDADTGRDARRGPDEAEREQRIVQAKQRGMDRYQRHERSPTPDSLPEEAETDGGNDAPTAQANGPEAQARRPLKRRNLMWSDDEEDE</sequence>
<feature type="compositionally biased region" description="Acidic residues" evidence="1">
    <location>
        <begin position="399"/>
        <end position="430"/>
    </location>
</feature>
<evidence type="ECO:0000313" key="2">
    <source>
        <dbReference type="EMBL" id="KAJ1980784.1"/>
    </source>
</evidence>
<reference evidence="2" key="1">
    <citation type="submission" date="2022-07" db="EMBL/GenBank/DDBJ databases">
        <title>Phylogenomic reconstructions and comparative analyses of Kickxellomycotina fungi.</title>
        <authorList>
            <person name="Reynolds N.K."/>
            <person name="Stajich J.E."/>
            <person name="Barry K."/>
            <person name="Grigoriev I.V."/>
            <person name="Crous P."/>
            <person name="Smith M.E."/>
        </authorList>
    </citation>
    <scope>NUCLEOTIDE SEQUENCE</scope>
    <source>
        <strain evidence="2">RSA 567</strain>
    </source>
</reference>
<feature type="compositionally biased region" description="Acidic residues" evidence="1">
    <location>
        <begin position="52"/>
        <end position="61"/>
    </location>
</feature>
<feature type="compositionally biased region" description="Basic and acidic residues" evidence="1">
    <location>
        <begin position="455"/>
        <end position="467"/>
    </location>
</feature>
<feature type="compositionally biased region" description="Basic and acidic residues" evidence="1">
    <location>
        <begin position="431"/>
        <end position="448"/>
    </location>
</feature>
<feature type="region of interest" description="Disordered" evidence="1">
    <location>
        <begin position="1"/>
        <end position="124"/>
    </location>
</feature>
<dbReference type="Proteomes" id="UP001151582">
    <property type="component" value="Unassembled WGS sequence"/>
</dbReference>
<dbReference type="OrthoDB" id="20844at2759"/>
<dbReference type="PANTHER" id="PTHR23146">
    <property type="entry name" value="LEO1 PROTEIN"/>
    <property type="match status" value="1"/>
</dbReference>
<gene>
    <name evidence="2" type="primary">LEO1</name>
    <name evidence="2" type="ORF">H4R34_002329</name>
</gene>
<dbReference type="InterPro" id="IPR007149">
    <property type="entry name" value="Leo1"/>
</dbReference>
<dbReference type="GO" id="GO:0006368">
    <property type="term" value="P:transcription elongation by RNA polymerase II"/>
    <property type="evidence" value="ECO:0007669"/>
    <property type="project" value="InterPro"/>
</dbReference>
<dbReference type="EMBL" id="JANBQB010000153">
    <property type="protein sequence ID" value="KAJ1980784.1"/>
    <property type="molecule type" value="Genomic_DNA"/>
</dbReference>
<dbReference type="GO" id="GO:0032968">
    <property type="term" value="P:positive regulation of transcription elongation by RNA polymerase II"/>
    <property type="evidence" value="ECO:0007669"/>
    <property type="project" value="TreeGrafter"/>
</dbReference>
<comment type="caution">
    <text evidence="2">The sequence shown here is derived from an EMBL/GenBank/DDBJ whole genome shotgun (WGS) entry which is preliminary data.</text>
</comment>
<accession>A0A9W8B915</accession>
<evidence type="ECO:0000313" key="3">
    <source>
        <dbReference type="Proteomes" id="UP001151582"/>
    </source>
</evidence>
<keyword evidence="3" id="KW-1185">Reference proteome</keyword>
<dbReference type="GO" id="GO:1990269">
    <property type="term" value="F:RNA polymerase II C-terminal domain phosphoserine binding"/>
    <property type="evidence" value="ECO:0007669"/>
    <property type="project" value="TreeGrafter"/>
</dbReference>
<protein>
    <submittedName>
        <fullName evidence="2">Paf1 complex component</fullName>
    </submittedName>
</protein>
<dbReference type="GO" id="GO:0016593">
    <property type="term" value="C:Cdc73/Paf1 complex"/>
    <property type="evidence" value="ECO:0007669"/>
    <property type="project" value="InterPro"/>
</dbReference>
<proteinExistence type="predicted"/>
<dbReference type="Pfam" id="PF04004">
    <property type="entry name" value="Leo1"/>
    <property type="match status" value="1"/>
</dbReference>
<organism evidence="2 3">
    <name type="scientific">Dimargaris verticillata</name>
    <dbReference type="NCBI Taxonomy" id="2761393"/>
    <lineage>
        <taxon>Eukaryota</taxon>
        <taxon>Fungi</taxon>
        <taxon>Fungi incertae sedis</taxon>
        <taxon>Zoopagomycota</taxon>
        <taxon>Kickxellomycotina</taxon>
        <taxon>Dimargaritomycetes</taxon>
        <taxon>Dimargaritales</taxon>
        <taxon>Dimargaritaceae</taxon>
        <taxon>Dimargaris</taxon>
    </lineage>
</organism>
<dbReference type="PANTHER" id="PTHR23146:SF0">
    <property type="entry name" value="RNA POLYMERASE-ASSOCIATED PROTEIN LEO1"/>
    <property type="match status" value="1"/>
</dbReference>
<evidence type="ECO:0000256" key="1">
    <source>
        <dbReference type="SAM" id="MobiDB-lite"/>
    </source>
</evidence>
<feature type="region of interest" description="Disordered" evidence="1">
    <location>
        <begin position="359"/>
        <end position="514"/>
    </location>
</feature>
<name>A0A9W8B915_9FUNG</name>
<feature type="compositionally biased region" description="Acidic residues" evidence="1">
    <location>
        <begin position="98"/>
        <end position="107"/>
    </location>
</feature>
<feature type="compositionally biased region" description="Basic and acidic residues" evidence="1">
    <location>
        <begin position="1"/>
        <end position="24"/>
    </location>
</feature>
<dbReference type="AlphaFoldDB" id="A0A9W8B915"/>